<protein>
    <submittedName>
        <fullName evidence="3">Nuclear pore complex protein Nup88</fullName>
    </submittedName>
</protein>
<reference evidence="1 2" key="2">
    <citation type="submission" date="2018-11" db="EMBL/GenBank/DDBJ databases">
        <authorList>
            <consortium name="Pathogen Informatics"/>
        </authorList>
    </citation>
    <scope>NUCLEOTIDE SEQUENCE [LARGE SCALE GENOMIC DNA]</scope>
    <source>
        <strain evidence="1 2">MHpl1</strain>
    </source>
</reference>
<name>A0A0N4WVZ3_HAEPC</name>
<reference evidence="3" key="1">
    <citation type="submission" date="2016-04" db="UniProtKB">
        <authorList>
            <consortium name="WormBaseParasite"/>
        </authorList>
    </citation>
    <scope>IDENTIFICATION</scope>
</reference>
<evidence type="ECO:0000313" key="3">
    <source>
        <dbReference type="WBParaSite" id="HPLM_0001588701-mRNA-1"/>
    </source>
</evidence>
<sequence>MDSMSSSVHLLAVLFSDNRIRIYQADNICDIPFATIDYASFMCASDRTCDGYGSNSYGFFKSIVSFDCIVEPDEAPVVIAIDSEGEMYSTVININTTTPALTRPLIPPSNLPCDPVDLRLVDHPMSDLFSVFAVLSASNAICFVVAVPDEHASYSLFLHEQLQLPQSSSWSLCTDSFESTILVANESTVYHIDLSSWLQDYADALGEPGTGKTASTLKGTVTRELISTLHHQEKTELPHSLCPAQERAVGLLCKSTNPRASTIMFIACTQDPPLATAFLKQTVTGSQIPDSEQSVVPKDMRLNVNEKVLNTILSKRKALTPILKAPSYQEQLKNLADFFDCAHKNQIVLRAALEMSQDRLNVLVTFAAQLAERQSILNQRLLQVFRQNVSLREKNEQLRTDVSKTLSRVDKLSVRLTENQKLSAEELKLLARLKECRAKMLSNSVKVSKLSIEAAQLERETRGTARPFTASMGANLFILEHGKEELTVLKKRLENLCVKFAELRSHDLTENKENMGI</sequence>
<gene>
    <name evidence="1" type="ORF">HPLM_LOCUS15879</name>
</gene>
<dbReference type="OrthoDB" id="5822394at2759"/>
<dbReference type="AlphaFoldDB" id="A0A0N4WVZ3"/>
<proteinExistence type="predicted"/>
<dbReference type="OMA" id="SIDINPW"/>
<dbReference type="WBParaSite" id="HPLM_0001588701-mRNA-1">
    <property type="protein sequence ID" value="HPLM_0001588701-mRNA-1"/>
    <property type="gene ID" value="HPLM_0001588701"/>
</dbReference>
<dbReference type="STRING" id="6290.A0A0N4WVZ3"/>
<organism evidence="3">
    <name type="scientific">Haemonchus placei</name>
    <name type="common">Barber's pole worm</name>
    <dbReference type="NCBI Taxonomy" id="6290"/>
    <lineage>
        <taxon>Eukaryota</taxon>
        <taxon>Metazoa</taxon>
        <taxon>Ecdysozoa</taxon>
        <taxon>Nematoda</taxon>
        <taxon>Chromadorea</taxon>
        <taxon>Rhabditida</taxon>
        <taxon>Rhabditina</taxon>
        <taxon>Rhabditomorpha</taxon>
        <taxon>Strongyloidea</taxon>
        <taxon>Trichostrongylidae</taxon>
        <taxon>Haemonchus</taxon>
    </lineage>
</organism>
<accession>A0A0N4WVZ3</accession>
<dbReference type="Proteomes" id="UP000268014">
    <property type="component" value="Unassembled WGS sequence"/>
</dbReference>
<evidence type="ECO:0000313" key="2">
    <source>
        <dbReference type="Proteomes" id="UP000268014"/>
    </source>
</evidence>
<evidence type="ECO:0000313" key="1">
    <source>
        <dbReference type="EMBL" id="VDO58151.1"/>
    </source>
</evidence>
<dbReference type="EMBL" id="UZAF01019169">
    <property type="protein sequence ID" value="VDO58151.1"/>
    <property type="molecule type" value="Genomic_DNA"/>
</dbReference>
<keyword evidence="2" id="KW-1185">Reference proteome</keyword>